<evidence type="ECO:0000313" key="6">
    <source>
        <dbReference type="Proteomes" id="UP000799766"/>
    </source>
</evidence>
<evidence type="ECO:0000256" key="2">
    <source>
        <dbReference type="ARBA" id="ARBA00022737"/>
    </source>
</evidence>
<dbReference type="OrthoDB" id="1394818at2759"/>
<dbReference type="EMBL" id="MU001671">
    <property type="protein sequence ID" value="KAF2461288.1"/>
    <property type="molecule type" value="Genomic_DNA"/>
</dbReference>
<dbReference type="AlphaFoldDB" id="A0A6A6PBJ3"/>
<evidence type="ECO:0000256" key="1">
    <source>
        <dbReference type="ARBA" id="ARBA00022614"/>
    </source>
</evidence>
<feature type="region of interest" description="Disordered" evidence="3">
    <location>
        <begin position="327"/>
        <end position="434"/>
    </location>
</feature>
<feature type="region of interest" description="Disordered" evidence="3">
    <location>
        <begin position="831"/>
        <end position="890"/>
    </location>
</feature>
<dbReference type="PROSITE" id="PS51450">
    <property type="entry name" value="LRR"/>
    <property type="match status" value="1"/>
</dbReference>
<dbReference type="PANTHER" id="PTHR48051">
    <property type="match status" value="1"/>
</dbReference>
<evidence type="ECO:0000259" key="4">
    <source>
        <dbReference type="Pfam" id="PF23598"/>
    </source>
</evidence>
<feature type="region of interest" description="Disordered" evidence="3">
    <location>
        <begin position="250"/>
        <end position="315"/>
    </location>
</feature>
<dbReference type="InterPro" id="IPR003591">
    <property type="entry name" value="Leu-rich_rpt_typical-subtyp"/>
</dbReference>
<feature type="compositionally biased region" description="Low complexity" evidence="3">
    <location>
        <begin position="377"/>
        <end position="397"/>
    </location>
</feature>
<dbReference type="Pfam" id="PF10428">
    <property type="entry name" value="SOG2"/>
    <property type="match status" value="1"/>
</dbReference>
<keyword evidence="6" id="KW-1185">Reference proteome</keyword>
<dbReference type="InterPro" id="IPR032675">
    <property type="entry name" value="LRR_dom_sf"/>
</dbReference>
<keyword evidence="2" id="KW-0677">Repeat</keyword>
<dbReference type="Pfam" id="PF23598">
    <property type="entry name" value="LRR_14"/>
    <property type="match status" value="1"/>
</dbReference>
<accession>A0A6A6PBJ3</accession>
<sequence>MSDDVAAAAASAFETLTSSAMQPTSSSSTTGAAAANTTAMTDEAVIAAAMKAIEASREETRRSGVSPDGATKELQQPGITIDLGHQKIQRLPDEVIDIIKDDIERLALSHNQVSYFPQNLVDCTRLRYLNVRWNNMTDFPRQVLQLSSLEILDVSRNQIRSLPEEISSLTSLKVFAITKNKIERLPYSLGDMNSLAVLKFEGNPLQFPPADVLTIRQDAPVPANDNEKDVTITTQVKRYLRQATVRERLRVESDAESSEGNVETPRPARRGHSRFPIRPSISGIAEMPESRPESPGAPPPIPVRSHQRIKSQHNSVVRRPAIAPLVIANDRNRSQSESLSSANQRTKRMGIITSKNRDLGTVDESIGRNSGHSRGYSTNSAASGTGSVGSSTSSTSALNTGVQADHAAPPRRKGGYRFAGSSSSSRPIDSLERGNRAKSPYLEPARLWVYHVSRMYRPLRLLGLRMLKTGQPDRISFHYKVIAAYMQLKELMEQMERFEKLGVEDSDGTTIASTRILEALIGTLDSFGLLTDMFVDNIEFFSDLEGFFLRDLLTSWHSGLVEVRFFCFAAHGNVGFDVLNGQPNAHGHGRSLTPTQPPTIVGRRLRNGGHFPESANGISQLSKPPPLPLNGDGHVRGHGSGSITSATPRSTESFASIATLSTFRPNHRNVPSNMSQFAEDGSTNSQFEEIYSKLVEATERSLSTVPDFRPTFEQLANQERGRADKALPQHQHQHHQHQQHYERFLARLDGFVEATLRLKKRMGRTRLGDNQPDFWHHVACFTQAWVDMGEQFKAIAKLGPVRADIKLAMRQIQTLVKEGARLVETSPWNQLATLTPPRDPNGKAGGSPNGVVAPQLLAQQSHAQPHHHPVRPVGAPPPTNTTTTAYGQRPVNINTTLTAAYNGGYGPHGHGANPSVYSAALPSASASLH</sequence>
<feature type="domain" description="Disease resistance R13L4/SHOC-2-like LRR" evidence="4">
    <location>
        <begin position="114"/>
        <end position="199"/>
    </location>
</feature>
<evidence type="ECO:0000256" key="3">
    <source>
        <dbReference type="SAM" id="MobiDB-lite"/>
    </source>
</evidence>
<proteinExistence type="predicted"/>
<dbReference type="InterPro" id="IPR001611">
    <property type="entry name" value="Leu-rich_rpt"/>
</dbReference>
<dbReference type="Proteomes" id="UP000799766">
    <property type="component" value="Unassembled WGS sequence"/>
</dbReference>
<organism evidence="5 6">
    <name type="scientific">Lineolata rhizophorae</name>
    <dbReference type="NCBI Taxonomy" id="578093"/>
    <lineage>
        <taxon>Eukaryota</taxon>
        <taxon>Fungi</taxon>
        <taxon>Dikarya</taxon>
        <taxon>Ascomycota</taxon>
        <taxon>Pezizomycotina</taxon>
        <taxon>Dothideomycetes</taxon>
        <taxon>Dothideomycetes incertae sedis</taxon>
        <taxon>Lineolatales</taxon>
        <taxon>Lineolataceae</taxon>
        <taxon>Lineolata</taxon>
    </lineage>
</organism>
<feature type="compositionally biased region" description="Low complexity" evidence="3">
    <location>
        <begin position="853"/>
        <end position="863"/>
    </location>
</feature>
<dbReference type="Gene3D" id="3.80.10.10">
    <property type="entry name" value="Ribonuclease Inhibitor"/>
    <property type="match status" value="1"/>
</dbReference>
<feature type="non-terminal residue" evidence="5">
    <location>
        <position position="929"/>
    </location>
</feature>
<dbReference type="PANTHER" id="PTHR48051:SF54">
    <property type="entry name" value="LEUCINE-RICH REPEAT-CONTAINING PROTEIN"/>
    <property type="match status" value="1"/>
</dbReference>
<dbReference type="GO" id="GO:0005737">
    <property type="term" value="C:cytoplasm"/>
    <property type="evidence" value="ECO:0007669"/>
    <property type="project" value="TreeGrafter"/>
</dbReference>
<feature type="compositionally biased region" description="Polar residues" evidence="3">
    <location>
        <begin position="335"/>
        <end position="344"/>
    </location>
</feature>
<name>A0A6A6PBJ3_9PEZI</name>
<gene>
    <name evidence="5" type="ORF">BDY21DRAFT_82770</name>
</gene>
<dbReference type="SUPFAM" id="SSF52075">
    <property type="entry name" value="Outer arm dynein light chain 1"/>
    <property type="match status" value="1"/>
</dbReference>
<protein>
    <recommendedName>
        <fullName evidence="4">Disease resistance R13L4/SHOC-2-like LRR domain-containing protein</fullName>
    </recommendedName>
</protein>
<dbReference type="InterPro" id="IPR019487">
    <property type="entry name" value="RAM_signalling_pathway_SOG2"/>
</dbReference>
<feature type="region of interest" description="Disordered" evidence="3">
    <location>
        <begin position="57"/>
        <end position="77"/>
    </location>
</feature>
<evidence type="ECO:0000313" key="5">
    <source>
        <dbReference type="EMBL" id="KAF2461288.1"/>
    </source>
</evidence>
<feature type="compositionally biased region" description="Polar residues" evidence="3">
    <location>
        <begin position="367"/>
        <end position="376"/>
    </location>
</feature>
<dbReference type="InterPro" id="IPR050216">
    <property type="entry name" value="LRR_domain-containing"/>
</dbReference>
<keyword evidence="1" id="KW-0433">Leucine-rich repeat</keyword>
<dbReference type="SMART" id="SM00369">
    <property type="entry name" value="LRR_TYP"/>
    <property type="match status" value="2"/>
</dbReference>
<reference evidence="5" key="1">
    <citation type="journal article" date="2020" name="Stud. Mycol.">
        <title>101 Dothideomycetes genomes: a test case for predicting lifestyles and emergence of pathogens.</title>
        <authorList>
            <person name="Haridas S."/>
            <person name="Albert R."/>
            <person name="Binder M."/>
            <person name="Bloem J."/>
            <person name="Labutti K."/>
            <person name="Salamov A."/>
            <person name="Andreopoulos B."/>
            <person name="Baker S."/>
            <person name="Barry K."/>
            <person name="Bills G."/>
            <person name="Bluhm B."/>
            <person name="Cannon C."/>
            <person name="Castanera R."/>
            <person name="Culley D."/>
            <person name="Daum C."/>
            <person name="Ezra D."/>
            <person name="Gonzalez J."/>
            <person name="Henrissat B."/>
            <person name="Kuo A."/>
            <person name="Liang C."/>
            <person name="Lipzen A."/>
            <person name="Lutzoni F."/>
            <person name="Magnuson J."/>
            <person name="Mondo S."/>
            <person name="Nolan M."/>
            <person name="Ohm R."/>
            <person name="Pangilinan J."/>
            <person name="Park H.-J."/>
            <person name="Ramirez L."/>
            <person name="Alfaro M."/>
            <person name="Sun H."/>
            <person name="Tritt A."/>
            <person name="Yoshinaga Y."/>
            <person name="Zwiers L.-H."/>
            <person name="Turgeon B."/>
            <person name="Goodwin S."/>
            <person name="Spatafora J."/>
            <person name="Crous P."/>
            <person name="Grigoriev I."/>
        </authorList>
    </citation>
    <scope>NUCLEOTIDE SEQUENCE</scope>
    <source>
        <strain evidence="5">ATCC 16933</strain>
    </source>
</reference>
<dbReference type="InterPro" id="IPR055414">
    <property type="entry name" value="LRR_R13L4/SHOC2-like"/>
</dbReference>